<organism evidence="2 3">
    <name type="scientific">Zhenpiania hominis</name>
    <dbReference type="NCBI Taxonomy" id="2763644"/>
    <lineage>
        <taxon>Bacteria</taxon>
        <taxon>Bacillati</taxon>
        <taxon>Bacillota</taxon>
        <taxon>Clostridia</taxon>
        <taxon>Peptostreptococcales</taxon>
        <taxon>Anaerovoracaceae</taxon>
        <taxon>Zhenpiania</taxon>
    </lineage>
</organism>
<dbReference type="EMBL" id="JACRYT010000035">
    <property type="protein sequence ID" value="MBC6681351.1"/>
    <property type="molecule type" value="Genomic_DNA"/>
</dbReference>
<gene>
    <name evidence="2" type="ORF">H9L42_16190</name>
</gene>
<dbReference type="RefSeq" id="WP_187304446.1">
    <property type="nucleotide sequence ID" value="NZ_JACRYT010000035.1"/>
</dbReference>
<dbReference type="AlphaFoldDB" id="A0A923NNQ4"/>
<evidence type="ECO:0000313" key="2">
    <source>
        <dbReference type="EMBL" id="MBC6681351.1"/>
    </source>
</evidence>
<name>A0A923NNQ4_9FIRM</name>
<evidence type="ECO:0000313" key="3">
    <source>
        <dbReference type="Proteomes" id="UP000602647"/>
    </source>
</evidence>
<feature type="coiled-coil region" evidence="1">
    <location>
        <begin position="2"/>
        <end position="36"/>
    </location>
</feature>
<sequence length="103" mass="11791">MAKSYEEKIQNIDEKMAQLKQQKKALIAKEKEKERKARTRRLIQKGALVEKYLPGLEEDRLAHALELTRLFLLAERKEGTELTAENLSYLAAMLHANIPASGE</sequence>
<reference evidence="2" key="1">
    <citation type="submission" date="2020-08" db="EMBL/GenBank/DDBJ databases">
        <title>Genome public.</title>
        <authorList>
            <person name="Liu C."/>
            <person name="Sun Q."/>
        </authorList>
    </citation>
    <scope>NUCLEOTIDE SEQUENCE</scope>
    <source>
        <strain evidence="2">BX12</strain>
    </source>
</reference>
<proteinExistence type="predicted"/>
<evidence type="ECO:0000256" key="1">
    <source>
        <dbReference type="SAM" id="Coils"/>
    </source>
</evidence>
<evidence type="ECO:0008006" key="4">
    <source>
        <dbReference type="Google" id="ProtNLM"/>
    </source>
</evidence>
<dbReference type="Proteomes" id="UP000602647">
    <property type="component" value="Unassembled WGS sequence"/>
</dbReference>
<keyword evidence="1" id="KW-0175">Coiled coil</keyword>
<keyword evidence="3" id="KW-1185">Reference proteome</keyword>
<accession>A0A923NNQ4</accession>
<protein>
    <recommendedName>
        <fullName evidence="4">DUF3847 domain-containing protein</fullName>
    </recommendedName>
</protein>
<comment type="caution">
    <text evidence="2">The sequence shown here is derived from an EMBL/GenBank/DDBJ whole genome shotgun (WGS) entry which is preliminary data.</text>
</comment>